<dbReference type="AlphaFoldDB" id="A0A0F9BDN8"/>
<dbReference type="InterPro" id="IPR044925">
    <property type="entry name" value="His-Me_finger_sf"/>
</dbReference>
<dbReference type="SUPFAM" id="SSF54060">
    <property type="entry name" value="His-Me finger endonucleases"/>
    <property type="match status" value="1"/>
</dbReference>
<dbReference type="EMBL" id="LAZR01049817">
    <property type="protein sequence ID" value="KKK88749.1"/>
    <property type="molecule type" value="Genomic_DNA"/>
</dbReference>
<evidence type="ECO:0000313" key="1">
    <source>
        <dbReference type="EMBL" id="KKK88749.1"/>
    </source>
</evidence>
<dbReference type="Gene3D" id="3.90.75.20">
    <property type="match status" value="1"/>
</dbReference>
<gene>
    <name evidence="1" type="ORF">LCGC14_2740000</name>
</gene>
<name>A0A0F9BDN8_9ZZZZ</name>
<reference evidence="1" key="1">
    <citation type="journal article" date="2015" name="Nature">
        <title>Complex archaea that bridge the gap between prokaryotes and eukaryotes.</title>
        <authorList>
            <person name="Spang A."/>
            <person name="Saw J.H."/>
            <person name="Jorgensen S.L."/>
            <person name="Zaremba-Niedzwiedzka K."/>
            <person name="Martijn J."/>
            <person name="Lind A.E."/>
            <person name="van Eijk R."/>
            <person name="Schleper C."/>
            <person name="Guy L."/>
            <person name="Ettema T.J."/>
        </authorList>
    </citation>
    <scope>NUCLEOTIDE SEQUENCE</scope>
</reference>
<protein>
    <submittedName>
        <fullName evidence="1">Uncharacterized protein</fullName>
    </submittedName>
</protein>
<organism evidence="1">
    <name type="scientific">marine sediment metagenome</name>
    <dbReference type="NCBI Taxonomy" id="412755"/>
    <lineage>
        <taxon>unclassified sequences</taxon>
        <taxon>metagenomes</taxon>
        <taxon>ecological metagenomes</taxon>
    </lineage>
</organism>
<accession>A0A0F9BDN8</accession>
<sequence>MRHSGRPTMARTPAGLCQCGCGQRTAIPTKSNPSNGRVRGRPMRFVRGHHLRCGQRHPRWNGGRQHHNGYVLVLAPDHPHANHKGYVREHILLAVQALGRPLPPRAVVHHVDGNSFRNTNDNLVLCENQAYHMLLEYRTKAYCACGNAKAMKCTFCKKWDRPEKMYVSPTGRRSGVKAYHRACCRKQYRASKRNG</sequence>
<comment type="caution">
    <text evidence="1">The sequence shown here is derived from an EMBL/GenBank/DDBJ whole genome shotgun (WGS) entry which is preliminary data.</text>
</comment>
<proteinExistence type="predicted"/>